<dbReference type="EMBL" id="CP012333">
    <property type="protein sequence ID" value="AKU96211.1"/>
    <property type="molecule type" value="Genomic_DNA"/>
</dbReference>
<evidence type="ECO:0000313" key="1">
    <source>
        <dbReference type="EMBL" id="AKU96211.1"/>
    </source>
</evidence>
<dbReference type="PATRIC" id="fig|1391654.3.peg.2908"/>
<reference evidence="1 2" key="1">
    <citation type="submission" date="2015-08" db="EMBL/GenBank/DDBJ databases">
        <authorList>
            <person name="Babu N.S."/>
            <person name="Beckwith C.J."/>
            <person name="Beseler K.G."/>
            <person name="Brison A."/>
            <person name="Carone J.V."/>
            <person name="Caskin T.P."/>
            <person name="Diamond M."/>
            <person name="Durham M.E."/>
            <person name="Foxe J.M."/>
            <person name="Go M."/>
            <person name="Henderson B.A."/>
            <person name="Jones I.B."/>
            <person name="McGettigan J.A."/>
            <person name="Micheletti S.J."/>
            <person name="Nasrallah M.E."/>
            <person name="Ortiz D."/>
            <person name="Piller C.R."/>
            <person name="Privatt S.R."/>
            <person name="Schneider S.L."/>
            <person name="Sharp S."/>
            <person name="Smith T.C."/>
            <person name="Stanton J.D."/>
            <person name="Ullery H.E."/>
            <person name="Wilson R.J."/>
            <person name="Serrano M.G."/>
            <person name="Buck G."/>
            <person name="Lee V."/>
            <person name="Wang Y."/>
            <person name="Carvalho R."/>
            <person name="Voegtly L."/>
            <person name="Shi R."/>
            <person name="Duckworth R."/>
            <person name="Johnson A."/>
            <person name="Loviza R."/>
            <person name="Walstead R."/>
            <person name="Shah Z."/>
            <person name="Kiflezghi M."/>
            <person name="Wade K."/>
            <person name="Ball S.L."/>
            <person name="Bradley K.W."/>
            <person name="Asai D.J."/>
            <person name="Bowman C.A."/>
            <person name="Russell D.A."/>
            <person name="Pope W.H."/>
            <person name="Jacobs-Sera D."/>
            <person name="Hendrix R.W."/>
            <person name="Hatfull G.F."/>
        </authorList>
    </citation>
    <scope>NUCLEOTIDE SEQUENCE [LARGE SCALE GENOMIC DNA]</scope>
    <source>
        <strain evidence="1 2">DSM 27648</strain>
    </source>
</reference>
<dbReference type="STRING" id="1391654.AKJ09_02875"/>
<name>A0A0K1PS80_9BACT</name>
<organism evidence="1 2">
    <name type="scientific">Labilithrix luteola</name>
    <dbReference type="NCBI Taxonomy" id="1391654"/>
    <lineage>
        <taxon>Bacteria</taxon>
        <taxon>Pseudomonadati</taxon>
        <taxon>Myxococcota</taxon>
        <taxon>Polyangia</taxon>
        <taxon>Polyangiales</taxon>
        <taxon>Labilitrichaceae</taxon>
        <taxon>Labilithrix</taxon>
    </lineage>
</organism>
<gene>
    <name evidence="1" type="ORF">AKJ09_02875</name>
</gene>
<dbReference type="AlphaFoldDB" id="A0A0K1PS80"/>
<dbReference type="RefSeq" id="WP_146647531.1">
    <property type="nucleotide sequence ID" value="NZ_CP012333.1"/>
</dbReference>
<accession>A0A0K1PS80</accession>
<sequence length="204" mass="22338">MSAAEVLVTPTVSLSTLAKAAGPISPTALTRLLRGHKYQAPGPRRSYQNARRQAISLLVDKARLDPDAPLRAHERDVLRAMARTQLPLPPWIRATRPTSSSLLELHGVRVSMQPDVELHGTIESGAAKFSFTKDPLPRGVGSLMAALLWYGKAVIEGDPKVKPSHCLVYEPRLPWVHRPSKRPLVQLKNLELACTVISALWASA</sequence>
<keyword evidence="2" id="KW-1185">Reference proteome</keyword>
<dbReference type="KEGG" id="llu:AKJ09_02875"/>
<proteinExistence type="predicted"/>
<evidence type="ECO:0000313" key="2">
    <source>
        <dbReference type="Proteomes" id="UP000064967"/>
    </source>
</evidence>
<protein>
    <submittedName>
        <fullName evidence="1">Uncharacterized protein</fullName>
    </submittedName>
</protein>
<dbReference type="Proteomes" id="UP000064967">
    <property type="component" value="Chromosome"/>
</dbReference>